<dbReference type="OrthoDB" id="2789670at2759"/>
<evidence type="ECO:0000256" key="2">
    <source>
        <dbReference type="ARBA" id="ARBA00004370"/>
    </source>
</evidence>
<evidence type="ECO:0000313" key="13">
    <source>
        <dbReference type="Proteomes" id="UP000195402"/>
    </source>
</evidence>
<evidence type="ECO:0000256" key="7">
    <source>
        <dbReference type="ARBA" id="ARBA00022989"/>
    </source>
</evidence>
<evidence type="ECO:0000256" key="11">
    <source>
        <dbReference type="SAM" id="Phobius"/>
    </source>
</evidence>
<dbReference type="GO" id="GO:0016705">
    <property type="term" value="F:oxidoreductase activity, acting on paired donors, with incorporation or reduction of molecular oxygen"/>
    <property type="evidence" value="ECO:0007669"/>
    <property type="project" value="InterPro"/>
</dbReference>
<keyword evidence="10 11" id="KW-0472">Membrane</keyword>
<dbReference type="InterPro" id="IPR036396">
    <property type="entry name" value="Cyt_P450_sf"/>
</dbReference>
<protein>
    <submittedName>
        <fullName evidence="12">Cytochrome P450</fullName>
    </submittedName>
</protein>
<dbReference type="Proteomes" id="UP000195402">
    <property type="component" value="Unassembled WGS sequence"/>
</dbReference>
<keyword evidence="4" id="KW-0349">Heme</keyword>
<dbReference type="STRING" id="56857.A0A200QYA4"/>
<dbReference type="PANTHER" id="PTHR47947">
    <property type="entry name" value="CYTOCHROME P450 82C3-RELATED"/>
    <property type="match status" value="1"/>
</dbReference>
<sequence length="373" mass="42574">MDSDHHHLNYQFSAASLIMVVLLALLVYYLLSILKSSSKNRELLQAPEPAGSWPLIGHLHLLGGRNQLLHKTLGAMADEYGPAFTIRIGFHRALVISSWEVVKDCFTTNDRVLASRPRSTALKHMCYNYAMSGFGPYGPYWRELRKIVNQELLSNTRIELLKHVWDSEISTSIKELYDEVNCADTKNKEECGQVLVDMKRWFTDLTLNISVKMVAGKRYFGGGSSSKDQGEAERLKKGMRDFFRLVSQFVASDAIPFLEWLDLGGYVREMKSTARELDCLLEGWLEEHKMKRQSKKAGEQDFMDVMLSKLEDAELYGFDPDTVNKATCLVDLKGFWQSPWTSTEPCKVHGLVLIESTNLYCEVYRLLQTSVDM</sequence>
<keyword evidence="8" id="KW-0560">Oxidoreductase</keyword>
<evidence type="ECO:0000256" key="3">
    <source>
        <dbReference type="ARBA" id="ARBA00004913"/>
    </source>
</evidence>
<evidence type="ECO:0000256" key="1">
    <source>
        <dbReference type="ARBA" id="ARBA00001971"/>
    </source>
</evidence>
<keyword evidence="7 11" id="KW-1133">Transmembrane helix</keyword>
<proteinExistence type="predicted"/>
<name>A0A200QYA4_MACCD</name>
<organism evidence="12 13">
    <name type="scientific">Macleaya cordata</name>
    <name type="common">Five-seeded plume-poppy</name>
    <name type="synonym">Bocconia cordata</name>
    <dbReference type="NCBI Taxonomy" id="56857"/>
    <lineage>
        <taxon>Eukaryota</taxon>
        <taxon>Viridiplantae</taxon>
        <taxon>Streptophyta</taxon>
        <taxon>Embryophyta</taxon>
        <taxon>Tracheophyta</taxon>
        <taxon>Spermatophyta</taxon>
        <taxon>Magnoliopsida</taxon>
        <taxon>Ranunculales</taxon>
        <taxon>Papaveraceae</taxon>
        <taxon>Papaveroideae</taxon>
        <taxon>Macleaya</taxon>
    </lineage>
</organism>
<reference evidence="12 13" key="1">
    <citation type="journal article" date="2017" name="Mol. Plant">
        <title>The Genome of Medicinal Plant Macleaya cordata Provides New Insights into Benzylisoquinoline Alkaloids Metabolism.</title>
        <authorList>
            <person name="Liu X."/>
            <person name="Liu Y."/>
            <person name="Huang P."/>
            <person name="Ma Y."/>
            <person name="Qing Z."/>
            <person name="Tang Q."/>
            <person name="Cao H."/>
            <person name="Cheng P."/>
            <person name="Zheng Y."/>
            <person name="Yuan Z."/>
            <person name="Zhou Y."/>
            <person name="Liu J."/>
            <person name="Tang Z."/>
            <person name="Zhuo Y."/>
            <person name="Zhang Y."/>
            <person name="Yu L."/>
            <person name="Huang J."/>
            <person name="Yang P."/>
            <person name="Peng Q."/>
            <person name="Zhang J."/>
            <person name="Jiang W."/>
            <person name="Zhang Z."/>
            <person name="Lin K."/>
            <person name="Ro D.K."/>
            <person name="Chen X."/>
            <person name="Xiong X."/>
            <person name="Shang Y."/>
            <person name="Huang S."/>
            <person name="Zeng J."/>
        </authorList>
    </citation>
    <scope>NUCLEOTIDE SEQUENCE [LARGE SCALE GENOMIC DNA]</scope>
    <source>
        <strain evidence="13">cv. BLH2017</strain>
        <tissue evidence="12">Root</tissue>
    </source>
</reference>
<comment type="cofactor">
    <cofactor evidence="1">
        <name>heme</name>
        <dbReference type="ChEBI" id="CHEBI:30413"/>
    </cofactor>
</comment>
<dbReference type="GO" id="GO:0033075">
    <property type="term" value="P:isoquinoline alkaloid biosynthetic process"/>
    <property type="evidence" value="ECO:0007669"/>
    <property type="project" value="UniProtKB-ARBA"/>
</dbReference>
<dbReference type="Gene3D" id="1.10.630.10">
    <property type="entry name" value="Cytochrome P450"/>
    <property type="match status" value="1"/>
</dbReference>
<keyword evidence="9" id="KW-0408">Iron</keyword>
<dbReference type="InterPro" id="IPR050651">
    <property type="entry name" value="Plant_Cytochrome_P450_Monoox"/>
</dbReference>
<comment type="pathway">
    <text evidence="3">Alkaloid biosynthesis.</text>
</comment>
<evidence type="ECO:0000313" key="12">
    <source>
        <dbReference type="EMBL" id="OVA15436.1"/>
    </source>
</evidence>
<dbReference type="Pfam" id="PF00067">
    <property type="entry name" value="p450"/>
    <property type="match status" value="1"/>
</dbReference>
<keyword evidence="13" id="KW-1185">Reference proteome</keyword>
<dbReference type="GO" id="GO:0020037">
    <property type="term" value="F:heme binding"/>
    <property type="evidence" value="ECO:0007669"/>
    <property type="project" value="InterPro"/>
</dbReference>
<comment type="caution">
    <text evidence="12">The sequence shown here is derived from an EMBL/GenBank/DDBJ whole genome shotgun (WGS) entry which is preliminary data.</text>
</comment>
<dbReference type="GO" id="GO:0005506">
    <property type="term" value="F:iron ion binding"/>
    <property type="evidence" value="ECO:0007669"/>
    <property type="project" value="InterPro"/>
</dbReference>
<dbReference type="InterPro" id="IPR002401">
    <property type="entry name" value="Cyt_P450_E_grp-I"/>
</dbReference>
<evidence type="ECO:0000256" key="4">
    <source>
        <dbReference type="ARBA" id="ARBA00022617"/>
    </source>
</evidence>
<evidence type="ECO:0000256" key="9">
    <source>
        <dbReference type="ARBA" id="ARBA00023004"/>
    </source>
</evidence>
<accession>A0A200QYA4</accession>
<evidence type="ECO:0000256" key="8">
    <source>
        <dbReference type="ARBA" id="ARBA00023002"/>
    </source>
</evidence>
<evidence type="ECO:0000256" key="10">
    <source>
        <dbReference type="ARBA" id="ARBA00023136"/>
    </source>
</evidence>
<dbReference type="PRINTS" id="PR00463">
    <property type="entry name" value="EP450I"/>
</dbReference>
<comment type="subcellular location">
    <subcellularLocation>
        <location evidence="2">Membrane</location>
    </subcellularLocation>
</comment>
<dbReference type="OMA" id="ENCHDIG"/>
<dbReference type="InParanoid" id="A0A200QYA4"/>
<keyword evidence="5 11" id="KW-0812">Transmembrane</keyword>
<keyword evidence="6" id="KW-0479">Metal-binding</keyword>
<evidence type="ECO:0000256" key="6">
    <source>
        <dbReference type="ARBA" id="ARBA00022723"/>
    </source>
</evidence>
<dbReference type="InterPro" id="IPR001128">
    <property type="entry name" value="Cyt_P450"/>
</dbReference>
<dbReference type="SUPFAM" id="SSF48264">
    <property type="entry name" value="Cytochrome P450"/>
    <property type="match status" value="1"/>
</dbReference>
<dbReference type="AlphaFoldDB" id="A0A200QYA4"/>
<dbReference type="GO" id="GO:0004497">
    <property type="term" value="F:monooxygenase activity"/>
    <property type="evidence" value="ECO:0007669"/>
    <property type="project" value="InterPro"/>
</dbReference>
<evidence type="ECO:0000256" key="5">
    <source>
        <dbReference type="ARBA" id="ARBA00022692"/>
    </source>
</evidence>
<dbReference type="PANTHER" id="PTHR47947:SF26">
    <property type="entry name" value="CYTOCHROME P450"/>
    <property type="match status" value="1"/>
</dbReference>
<dbReference type="EMBL" id="MVGT01000759">
    <property type="protein sequence ID" value="OVA15436.1"/>
    <property type="molecule type" value="Genomic_DNA"/>
</dbReference>
<feature type="transmembrane region" description="Helical" evidence="11">
    <location>
        <begin position="12"/>
        <end position="31"/>
    </location>
</feature>
<gene>
    <name evidence="12" type="ORF">BVC80_1229g6</name>
</gene>
<dbReference type="GO" id="GO:0016020">
    <property type="term" value="C:membrane"/>
    <property type="evidence" value="ECO:0007669"/>
    <property type="project" value="UniProtKB-SubCell"/>
</dbReference>